<gene>
    <name evidence="1" type="ORF">METZ01_LOCUS191673</name>
</gene>
<protein>
    <submittedName>
        <fullName evidence="1">Uncharacterized protein</fullName>
    </submittedName>
</protein>
<evidence type="ECO:0000313" key="1">
    <source>
        <dbReference type="EMBL" id="SVB38819.1"/>
    </source>
</evidence>
<sequence>MEKELISQLQLCRQKLKEGNLTDQDLEHLQKLVPPPTQMVLYLYSKSTNMRSGIASWASYDPMEPDEPKLASQDLPYASVIDAVKDGWRIVQFPITKLHHFSDADNDYLGYEFILEKLV</sequence>
<name>A0A382DKT9_9ZZZZ</name>
<organism evidence="1">
    <name type="scientific">marine metagenome</name>
    <dbReference type="NCBI Taxonomy" id="408172"/>
    <lineage>
        <taxon>unclassified sequences</taxon>
        <taxon>metagenomes</taxon>
        <taxon>ecological metagenomes</taxon>
    </lineage>
</organism>
<dbReference type="EMBL" id="UINC01039805">
    <property type="protein sequence ID" value="SVB38819.1"/>
    <property type="molecule type" value="Genomic_DNA"/>
</dbReference>
<accession>A0A382DKT9</accession>
<reference evidence="1" key="1">
    <citation type="submission" date="2018-05" db="EMBL/GenBank/DDBJ databases">
        <authorList>
            <person name="Lanie J.A."/>
            <person name="Ng W.-L."/>
            <person name="Kazmierczak K.M."/>
            <person name="Andrzejewski T.M."/>
            <person name="Davidsen T.M."/>
            <person name="Wayne K.J."/>
            <person name="Tettelin H."/>
            <person name="Glass J.I."/>
            <person name="Rusch D."/>
            <person name="Podicherti R."/>
            <person name="Tsui H.-C.T."/>
            <person name="Winkler M.E."/>
        </authorList>
    </citation>
    <scope>NUCLEOTIDE SEQUENCE</scope>
</reference>
<dbReference type="AlphaFoldDB" id="A0A382DKT9"/>
<proteinExistence type="predicted"/>